<name>A0AAU9R9G1_THLAR</name>
<feature type="compositionally biased region" description="Basic residues" evidence="7">
    <location>
        <begin position="135"/>
        <end position="147"/>
    </location>
</feature>
<keyword evidence="10" id="KW-1185">Reference proteome</keyword>
<reference evidence="9 10" key="1">
    <citation type="submission" date="2022-03" db="EMBL/GenBank/DDBJ databases">
        <authorList>
            <person name="Nunn A."/>
            <person name="Chopra R."/>
            <person name="Nunn A."/>
            <person name="Contreras Garrido A."/>
        </authorList>
    </citation>
    <scope>NUCLEOTIDE SEQUENCE [LARGE SCALE GENOMIC DNA]</scope>
</reference>
<proteinExistence type="predicted"/>
<keyword evidence="2" id="KW-0677">Repeat</keyword>
<comment type="subcellular location">
    <subcellularLocation>
        <location evidence="1">Nucleus</location>
    </subcellularLocation>
</comment>
<evidence type="ECO:0000259" key="8">
    <source>
        <dbReference type="PROSITE" id="PS50863"/>
    </source>
</evidence>
<evidence type="ECO:0000256" key="3">
    <source>
        <dbReference type="ARBA" id="ARBA00023015"/>
    </source>
</evidence>
<keyword evidence="5" id="KW-0804">Transcription</keyword>
<feature type="domain" description="TF-B3" evidence="8">
    <location>
        <begin position="423"/>
        <end position="519"/>
    </location>
</feature>
<dbReference type="SUPFAM" id="SSF101936">
    <property type="entry name" value="DNA-binding pseudobarrel domain"/>
    <property type="match status" value="4"/>
</dbReference>
<keyword evidence="4" id="KW-0238">DNA-binding</keyword>
<evidence type="ECO:0000256" key="1">
    <source>
        <dbReference type="ARBA" id="ARBA00004123"/>
    </source>
</evidence>
<dbReference type="AlphaFoldDB" id="A0AAU9R9G1"/>
<dbReference type="Pfam" id="PF02362">
    <property type="entry name" value="B3"/>
    <property type="match status" value="4"/>
</dbReference>
<evidence type="ECO:0000256" key="2">
    <source>
        <dbReference type="ARBA" id="ARBA00022737"/>
    </source>
</evidence>
<dbReference type="Gene3D" id="2.40.330.10">
    <property type="entry name" value="DNA-binding pseudobarrel domain"/>
    <property type="match status" value="4"/>
</dbReference>
<dbReference type="InterPro" id="IPR015300">
    <property type="entry name" value="DNA-bd_pseudobarrel_sf"/>
</dbReference>
<dbReference type="InterPro" id="IPR003340">
    <property type="entry name" value="B3_DNA-bd"/>
</dbReference>
<feature type="domain" description="TF-B3" evidence="8">
    <location>
        <begin position="158"/>
        <end position="256"/>
    </location>
</feature>
<feature type="compositionally biased region" description="Basic and acidic residues" evidence="7">
    <location>
        <begin position="375"/>
        <end position="389"/>
    </location>
</feature>
<dbReference type="PROSITE" id="PS50863">
    <property type="entry name" value="B3"/>
    <property type="match status" value="4"/>
</dbReference>
<dbReference type="PANTHER" id="PTHR31674">
    <property type="entry name" value="B3 DOMAIN-CONTAINING PROTEIN REM-LIKE 3-RELATED"/>
    <property type="match status" value="1"/>
</dbReference>
<dbReference type="FunFam" id="2.40.330.10:FF:000009">
    <property type="entry name" value="Transcriptional factor B3 family protein"/>
    <property type="match status" value="1"/>
</dbReference>
<evidence type="ECO:0000256" key="5">
    <source>
        <dbReference type="ARBA" id="ARBA00023163"/>
    </source>
</evidence>
<dbReference type="EMBL" id="OU466857">
    <property type="protein sequence ID" value="CAH2033868.1"/>
    <property type="molecule type" value="Genomic_DNA"/>
</dbReference>
<dbReference type="PANTHER" id="PTHR31674:SF22">
    <property type="entry name" value="B3 DOMAIN-CONTAINING PROTEIN REM17"/>
    <property type="match status" value="1"/>
</dbReference>
<gene>
    <name evidence="9" type="ORF">TAV2_LOCUS577</name>
</gene>
<dbReference type="CDD" id="cd10017">
    <property type="entry name" value="B3_DNA"/>
    <property type="match status" value="4"/>
</dbReference>
<keyword evidence="3" id="KW-0805">Transcription regulation</keyword>
<evidence type="ECO:0000256" key="4">
    <source>
        <dbReference type="ARBA" id="ARBA00023125"/>
    </source>
</evidence>
<dbReference type="Proteomes" id="UP000836841">
    <property type="component" value="Chromosome 1"/>
</dbReference>
<evidence type="ECO:0000256" key="6">
    <source>
        <dbReference type="ARBA" id="ARBA00023242"/>
    </source>
</evidence>
<feature type="region of interest" description="Disordered" evidence="7">
    <location>
        <begin position="356"/>
        <end position="392"/>
    </location>
</feature>
<feature type="region of interest" description="Disordered" evidence="7">
    <location>
        <begin position="114"/>
        <end position="156"/>
    </location>
</feature>
<evidence type="ECO:0000313" key="10">
    <source>
        <dbReference type="Proteomes" id="UP000836841"/>
    </source>
</evidence>
<protein>
    <recommendedName>
        <fullName evidence="8">TF-B3 domain-containing protein</fullName>
    </recommendedName>
</protein>
<feature type="domain" description="TF-B3" evidence="8">
    <location>
        <begin position="11"/>
        <end position="104"/>
    </location>
</feature>
<feature type="compositionally biased region" description="Polar residues" evidence="7">
    <location>
        <begin position="356"/>
        <end position="374"/>
    </location>
</feature>
<evidence type="ECO:0000313" key="9">
    <source>
        <dbReference type="EMBL" id="CAH2033868.1"/>
    </source>
</evidence>
<organism evidence="9 10">
    <name type="scientific">Thlaspi arvense</name>
    <name type="common">Field penny-cress</name>
    <dbReference type="NCBI Taxonomy" id="13288"/>
    <lineage>
        <taxon>Eukaryota</taxon>
        <taxon>Viridiplantae</taxon>
        <taxon>Streptophyta</taxon>
        <taxon>Embryophyta</taxon>
        <taxon>Tracheophyta</taxon>
        <taxon>Spermatophyta</taxon>
        <taxon>Magnoliopsida</taxon>
        <taxon>eudicotyledons</taxon>
        <taxon>Gunneridae</taxon>
        <taxon>Pentapetalae</taxon>
        <taxon>rosids</taxon>
        <taxon>malvids</taxon>
        <taxon>Brassicales</taxon>
        <taxon>Brassicaceae</taxon>
        <taxon>Thlaspideae</taxon>
        <taxon>Thlaspi</taxon>
    </lineage>
</organism>
<keyword evidence="6" id="KW-0539">Nucleus</keyword>
<dbReference type="GO" id="GO:0005634">
    <property type="term" value="C:nucleus"/>
    <property type="evidence" value="ECO:0007669"/>
    <property type="project" value="UniProtKB-SubCell"/>
</dbReference>
<dbReference type="SMART" id="SM01019">
    <property type="entry name" value="B3"/>
    <property type="match status" value="4"/>
</dbReference>
<feature type="domain" description="TF-B3" evidence="8">
    <location>
        <begin position="263"/>
        <end position="359"/>
    </location>
</feature>
<sequence>MADQSLHSPINPHFFKPLLPGFHSHLNIPVAFFSKHVQGRNDHIKTAKLRSDASDKTWTVKMDGLKLTDGWEDFAVAHDLRIGDIIVFRHEGEMLFHVTAFGPSCCEIQYTSSSSSSHNINDDSRDQTNNIGNNSRKKRKRVKKSPRNRVETSSDHSHFLANVTASSLRFDQLYIPRGFASTNGLQEMSGEKIVVLNEEGRAWNANLIYNQAGMHTLVRPGWRRFCAENGMSQGHQYTFKLVRKSEPPVIRLCHAESSLHHSCYEGSVSAYSLKTNKLYLPRNFVTENGLDKGCREIVLTDERGRRWSLALKHYESRNQIYIGPGWETFCQGNGIKAGDSFKLELVGTGEKPVLSLCSSNGDKTPLGSLNTSSGDDSRKSQKSEKESLGEKSISQECLLMEEEEKKKTFSRCRASSSYSQDQFVRITLTRRAVKNYKLMLPVDYTRGNGINKPGKITLLSKDGVRQVVDLLQNKRTGVMRIGKGWREFCDAHGVKIGVPFVLELIREEEASPVLKFCTKVDSV</sequence>
<dbReference type="GO" id="GO:0003677">
    <property type="term" value="F:DNA binding"/>
    <property type="evidence" value="ECO:0007669"/>
    <property type="project" value="UniProtKB-KW"/>
</dbReference>
<evidence type="ECO:0000256" key="7">
    <source>
        <dbReference type="SAM" id="MobiDB-lite"/>
    </source>
</evidence>
<dbReference type="InterPro" id="IPR039218">
    <property type="entry name" value="REM_fam"/>
</dbReference>
<accession>A0AAU9R9G1</accession>